<dbReference type="GO" id="GO:0006865">
    <property type="term" value="P:amino acid transport"/>
    <property type="evidence" value="ECO:0007669"/>
    <property type="project" value="TreeGrafter"/>
</dbReference>
<feature type="transmembrane region" description="Helical" evidence="8">
    <location>
        <begin position="184"/>
        <end position="202"/>
    </location>
</feature>
<protein>
    <submittedName>
        <fullName evidence="9">Amino acid ABC transporter membrane protein 2 (PAAT family)</fullName>
    </submittedName>
</protein>
<evidence type="ECO:0000313" key="9">
    <source>
        <dbReference type="EMBL" id="PXW57027.1"/>
    </source>
</evidence>
<comment type="subcellular location">
    <subcellularLocation>
        <location evidence="1">Cell inner membrane</location>
        <topology evidence="1">Multi-pass membrane protein</topology>
    </subcellularLocation>
    <subcellularLocation>
        <location evidence="8">Cell membrane</location>
        <topology evidence="8">Multi-pass membrane protein</topology>
    </subcellularLocation>
</comment>
<evidence type="ECO:0000256" key="8">
    <source>
        <dbReference type="RuleBase" id="RU363032"/>
    </source>
</evidence>
<dbReference type="GO" id="GO:0022857">
    <property type="term" value="F:transmembrane transporter activity"/>
    <property type="evidence" value="ECO:0007669"/>
    <property type="project" value="InterPro"/>
</dbReference>
<accession>A0A2V3U3B3</accession>
<dbReference type="Pfam" id="PF00528">
    <property type="entry name" value="BPD_transp_1"/>
    <property type="match status" value="1"/>
</dbReference>
<evidence type="ECO:0000256" key="5">
    <source>
        <dbReference type="ARBA" id="ARBA00022692"/>
    </source>
</evidence>
<dbReference type="GO" id="GO:0043190">
    <property type="term" value="C:ATP-binding cassette (ABC) transporter complex"/>
    <property type="evidence" value="ECO:0007669"/>
    <property type="project" value="InterPro"/>
</dbReference>
<organism evidence="9 10">
    <name type="scientific">Chelatococcus asaccharovorans</name>
    <dbReference type="NCBI Taxonomy" id="28210"/>
    <lineage>
        <taxon>Bacteria</taxon>
        <taxon>Pseudomonadati</taxon>
        <taxon>Pseudomonadota</taxon>
        <taxon>Alphaproteobacteria</taxon>
        <taxon>Hyphomicrobiales</taxon>
        <taxon>Chelatococcaceae</taxon>
        <taxon>Chelatococcus</taxon>
    </lineage>
</organism>
<sequence>MIESFGWPEFMFLVRATGWTLVLTVVAFLFGSIVGGAFAIMRLAQSRILRNVASVYILVIQSVPVLMVLFLSYYGLSLAGFDIPPLIAASLSLGIYVSAYLAEIWRGSIEAVPFQQWEASSSLAMTRGQQYRYVILPQALRISVPPTVGFLVQLVKNTSIVSVVGFVDLARAGQLINNATFQPFQVFGSVAVIYFLICFPLSRLSKHLEKVLHVGRTH</sequence>
<proteinExistence type="inferred from homology"/>
<comment type="caution">
    <text evidence="9">The sequence shown here is derived from an EMBL/GenBank/DDBJ whole genome shotgun (WGS) entry which is preliminary data.</text>
</comment>
<evidence type="ECO:0000256" key="7">
    <source>
        <dbReference type="ARBA" id="ARBA00023136"/>
    </source>
</evidence>
<dbReference type="InterPro" id="IPR000515">
    <property type="entry name" value="MetI-like"/>
</dbReference>
<keyword evidence="6 8" id="KW-1133">Transmembrane helix</keyword>
<evidence type="ECO:0000256" key="2">
    <source>
        <dbReference type="ARBA" id="ARBA00010072"/>
    </source>
</evidence>
<comment type="similarity">
    <text evidence="2">Belongs to the binding-protein-dependent transport system permease family. HisMQ subfamily.</text>
</comment>
<feature type="transmembrane region" description="Helical" evidence="8">
    <location>
        <begin position="53"/>
        <end position="74"/>
    </location>
</feature>
<dbReference type="RefSeq" id="WP_170147281.1">
    <property type="nucleotide sequence ID" value="NZ_CAKNFM010000006.1"/>
</dbReference>
<name>A0A2V3U3B3_9HYPH</name>
<reference evidence="9 10" key="1">
    <citation type="submission" date="2018-05" db="EMBL/GenBank/DDBJ databases">
        <title>Genomic Encyclopedia of Type Strains, Phase IV (KMG-IV): sequencing the most valuable type-strain genomes for metagenomic binning, comparative biology and taxonomic classification.</title>
        <authorList>
            <person name="Goeker M."/>
        </authorList>
    </citation>
    <scope>NUCLEOTIDE SEQUENCE [LARGE SCALE GENOMIC DNA]</scope>
    <source>
        <strain evidence="9 10">DSM 6462</strain>
    </source>
</reference>
<dbReference type="CDD" id="cd06261">
    <property type="entry name" value="TM_PBP2"/>
    <property type="match status" value="1"/>
</dbReference>
<keyword evidence="3 8" id="KW-0813">Transport</keyword>
<dbReference type="PROSITE" id="PS50928">
    <property type="entry name" value="ABC_TM1"/>
    <property type="match status" value="1"/>
</dbReference>
<dbReference type="Gene3D" id="1.10.3720.10">
    <property type="entry name" value="MetI-like"/>
    <property type="match status" value="1"/>
</dbReference>
<evidence type="ECO:0000256" key="6">
    <source>
        <dbReference type="ARBA" id="ARBA00022989"/>
    </source>
</evidence>
<dbReference type="Proteomes" id="UP000248021">
    <property type="component" value="Unassembled WGS sequence"/>
</dbReference>
<feature type="transmembrane region" description="Helical" evidence="8">
    <location>
        <begin position="20"/>
        <end position="41"/>
    </location>
</feature>
<dbReference type="InterPro" id="IPR035906">
    <property type="entry name" value="MetI-like_sf"/>
</dbReference>
<evidence type="ECO:0000256" key="1">
    <source>
        <dbReference type="ARBA" id="ARBA00004429"/>
    </source>
</evidence>
<keyword evidence="5 8" id="KW-0812">Transmembrane</keyword>
<keyword evidence="7 8" id="KW-0472">Membrane</keyword>
<feature type="transmembrane region" description="Helical" evidence="8">
    <location>
        <begin position="86"/>
        <end position="105"/>
    </location>
</feature>
<keyword evidence="10" id="KW-1185">Reference proteome</keyword>
<dbReference type="InterPro" id="IPR043429">
    <property type="entry name" value="ArtM/GltK/GlnP/TcyL/YhdX-like"/>
</dbReference>
<dbReference type="SUPFAM" id="SSF161098">
    <property type="entry name" value="MetI-like"/>
    <property type="match status" value="1"/>
</dbReference>
<dbReference type="NCBIfam" id="TIGR01726">
    <property type="entry name" value="HEQRo_perm_3TM"/>
    <property type="match status" value="1"/>
</dbReference>
<dbReference type="InterPro" id="IPR010065">
    <property type="entry name" value="AA_ABC_transptr_permease_3TM"/>
</dbReference>
<evidence type="ECO:0000256" key="3">
    <source>
        <dbReference type="ARBA" id="ARBA00022448"/>
    </source>
</evidence>
<evidence type="ECO:0000313" key="10">
    <source>
        <dbReference type="Proteomes" id="UP000248021"/>
    </source>
</evidence>
<keyword evidence="4" id="KW-1003">Cell membrane</keyword>
<gene>
    <name evidence="9" type="ORF">C7450_10765</name>
</gene>
<dbReference type="EMBL" id="QJJK01000007">
    <property type="protein sequence ID" value="PXW57027.1"/>
    <property type="molecule type" value="Genomic_DNA"/>
</dbReference>
<dbReference type="AlphaFoldDB" id="A0A2V3U3B3"/>
<dbReference type="PANTHER" id="PTHR30614">
    <property type="entry name" value="MEMBRANE COMPONENT OF AMINO ACID ABC TRANSPORTER"/>
    <property type="match status" value="1"/>
</dbReference>
<evidence type="ECO:0000256" key="4">
    <source>
        <dbReference type="ARBA" id="ARBA00022475"/>
    </source>
</evidence>
<dbReference type="PANTHER" id="PTHR30614:SF34">
    <property type="entry name" value="BLR6398 PROTEIN"/>
    <property type="match status" value="1"/>
</dbReference>